<protein>
    <submittedName>
        <fullName evidence="5">AraC family transcriptional regulator</fullName>
    </submittedName>
</protein>
<dbReference type="Proteomes" id="UP000295334">
    <property type="component" value="Unassembled WGS sequence"/>
</dbReference>
<evidence type="ECO:0000256" key="3">
    <source>
        <dbReference type="ARBA" id="ARBA00023163"/>
    </source>
</evidence>
<dbReference type="PROSITE" id="PS01124">
    <property type="entry name" value="HTH_ARAC_FAMILY_2"/>
    <property type="match status" value="1"/>
</dbReference>
<organism evidence="5 6">
    <name type="scientific">Flaviaesturariibacter flavus</name>
    <dbReference type="NCBI Taxonomy" id="2502780"/>
    <lineage>
        <taxon>Bacteria</taxon>
        <taxon>Pseudomonadati</taxon>
        <taxon>Bacteroidota</taxon>
        <taxon>Chitinophagia</taxon>
        <taxon>Chitinophagales</taxon>
        <taxon>Chitinophagaceae</taxon>
        <taxon>Flaviaestuariibacter</taxon>
    </lineage>
</organism>
<name>A0A4R1B839_9BACT</name>
<dbReference type="OrthoDB" id="952277at2"/>
<dbReference type="AlphaFoldDB" id="A0A4R1B839"/>
<evidence type="ECO:0000256" key="2">
    <source>
        <dbReference type="ARBA" id="ARBA00023125"/>
    </source>
</evidence>
<dbReference type="GO" id="GO:0003700">
    <property type="term" value="F:DNA-binding transcription factor activity"/>
    <property type="evidence" value="ECO:0007669"/>
    <property type="project" value="InterPro"/>
</dbReference>
<evidence type="ECO:0000259" key="4">
    <source>
        <dbReference type="PROSITE" id="PS01124"/>
    </source>
</evidence>
<keyword evidence="1" id="KW-0805">Transcription regulation</keyword>
<dbReference type="Pfam" id="PF12833">
    <property type="entry name" value="HTH_18"/>
    <property type="match status" value="1"/>
</dbReference>
<dbReference type="PANTHER" id="PTHR43280">
    <property type="entry name" value="ARAC-FAMILY TRANSCRIPTIONAL REGULATOR"/>
    <property type="match status" value="1"/>
</dbReference>
<dbReference type="SMART" id="SM00342">
    <property type="entry name" value="HTH_ARAC"/>
    <property type="match status" value="1"/>
</dbReference>
<dbReference type="InterPro" id="IPR018062">
    <property type="entry name" value="HTH_AraC-typ_CS"/>
</dbReference>
<keyword evidence="6" id="KW-1185">Reference proteome</keyword>
<proteinExistence type="predicted"/>
<comment type="caution">
    <text evidence="5">The sequence shown here is derived from an EMBL/GenBank/DDBJ whole genome shotgun (WGS) entry which is preliminary data.</text>
</comment>
<evidence type="ECO:0000313" key="5">
    <source>
        <dbReference type="EMBL" id="TCJ12153.1"/>
    </source>
</evidence>
<keyword evidence="3" id="KW-0804">Transcription</keyword>
<reference evidence="5 6" key="1">
    <citation type="submission" date="2019-03" db="EMBL/GenBank/DDBJ databases">
        <authorList>
            <person name="Kim M.K.M."/>
        </authorList>
    </citation>
    <scope>NUCLEOTIDE SEQUENCE [LARGE SCALE GENOMIC DNA]</scope>
    <source>
        <strain evidence="5 6">17J68-12</strain>
    </source>
</reference>
<evidence type="ECO:0000256" key="1">
    <source>
        <dbReference type="ARBA" id="ARBA00023015"/>
    </source>
</evidence>
<feature type="domain" description="HTH araC/xylS-type" evidence="4">
    <location>
        <begin position="96"/>
        <end position="175"/>
    </location>
</feature>
<sequence length="186" mass="21506">MHLFIKNMVCDRCIMAVQRTLDQQGLAYTDVRLGEVELPGSLSQEQQEALRTSLREIGFELLDDKKARIVEKIKNAIVSLVHRGDDEFNMKLSALLEEKLQMDYHYLTSLFTSIEGVTIEKYTILQRIEKAKELLAYNELSLSEISYQMGYSSVQHLSQQFKKVTGMTPSQFRNLKENNRKPLDKV</sequence>
<dbReference type="InterPro" id="IPR018060">
    <property type="entry name" value="HTH_AraC"/>
</dbReference>
<evidence type="ECO:0000313" key="6">
    <source>
        <dbReference type="Proteomes" id="UP000295334"/>
    </source>
</evidence>
<dbReference type="EMBL" id="SJZI01000052">
    <property type="protein sequence ID" value="TCJ12153.1"/>
    <property type="molecule type" value="Genomic_DNA"/>
</dbReference>
<dbReference type="Gene3D" id="1.10.10.60">
    <property type="entry name" value="Homeodomain-like"/>
    <property type="match status" value="2"/>
</dbReference>
<dbReference type="PROSITE" id="PS00041">
    <property type="entry name" value="HTH_ARAC_FAMILY_1"/>
    <property type="match status" value="1"/>
</dbReference>
<dbReference type="GO" id="GO:0043565">
    <property type="term" value="F:sequence-specific DNA binding"/>
    <property type="evidence" value="ECO:0007669"/>
    <property type="project" value="InterPro"/>
</dbReference>
<dbReference type="Gene3D" id="3.30.70.100">
    <property type="match status" value="1"/>
</dbReference>
<gene>
    <name evidence="5" type="ORF">EPD60_16510</name>
</gene>
<dbReference type="RefSeq" id="WP_131450629.1">
    <property type="nucleotide sequence ID" value="NZ_SJZI01000052.1"/>
</dbReference>
<dbReference type="SUPFAM" id="SSF46689">
    <property type="entry name" value="Homeodomain-like"/>
    <property type="match status" value="1"/>
</dbReference>
<dbReference type="InterPro" id="IPR020449">
    <property type="entry name" value="Tscrpt_reg_AraC-type_HTH"/>
</dbReference>
<dbReference type="PANTHER" id="PTHR43280:SF28">
    <property type="entry name" value="HTH-TYPE TRANSCRIPTIONAL ACTIVATOR RHAS"/>
    <property type="match status" value="1"/>
</dbReference>
<dbReference type="InterPro" id="IPR009057">
    <property type="entry name" value="Homeodomain-like_sf"/>
</dbReference>
<accession>A0A4R1B839</accession>
<keyword evidence="2" id="KW-0238">DNA-binding</keyword>
<dbReference type="PRINTS" id="PR00032">
    <property type="entry name" value="HTHARAC"/>
</dbReference>